<organism evidence="2 3">
    <name type="scientific">Mycena rosella</name>
    <name type="common">Pink bonnet</name>
    <name type="synonym">Agaricus rosellus</name>
    <dbReference type="NCBI Taxonomy" id="1033263"/>
    <lineage>
        <taxon>Eukaryota</taxon>
        <taxon>Fungi</taxon>
        <taxon>Dikarya</taxon>
        <taxon>Basidiomycota</taxon>
        <taxon>Agaricomycotina</taxon>
        <taxon>Agaricomycetes</taxon>
        <taxon>Agaricomycetidae</taxon>
        <taxon>Agaricales</taxon>
        <taxon>Marasmiineae</taxon>
        <taxon>Mycenaceae</taxon>
        <taxon>Mycena</taxon>
    </lineage>
</organism>
<dbReference type="InterPro" id="IPR046496">
    <property type="entry name" value="DUF6589"/>
</dbReference>
<evidence type="ECO:0000313" key="2">
    <source>
        <dbReference type="EMBL" id="KAJ7648483.1"/>
    </source>
</evidence>
<feature type="domain" description="DUF6589" evidence="1">
    <location>
        <begin position="285"/>
        <end position="473"/>
    </location>
</feature>
<dbReference type="Proteomes" id="UP001221757">
    <property type="component" value="Unassembled WGS sequence"/>
</dbReference>
<evidence type="ECO:0000313" key="3">
    <source>
        <dbReference type="Proteomes" id="UP001221757"/>
    </source>
</evidence>
<feature type="non-terminal residue" evidence="2">
    <location>
        <position position="473"/>
    </location>
</feature>
<comment type="caution">
    <text evidence="2">The sequence shown here is derived from an EMBL/GenBank/DDBJ whole genome shotgun (WGS) entry which is preliminary data.</text>
</comment>
<name>A0AAD7CGZ8_MYCRO</name>
<reference evidence="2" key="1">
    <citation type="submission" date="2023-03" db="EMBL/GenBank/DDBJ databases">
        <title>Massive genome expansion in bonnet fungi (Mycena s.s.) driven by repeated elements and novel gene families across ecological guilds.</title>
        <authorList>
            <consortium name="Lawrence Berkeley National Laboratory"/>
            <person name="Harder C.B."/>
            <person name="Miyauchi S."/>
            <person name="Viragh M."/>
            <person name="Kuo A."/>
            <person name="Thoen E."/>
            <person name="Andreopoulos B."/>
            <person name="Lu D."/>
            <person name="Skrede I."/>
            <person name="Drula E."/>
            <person name="Henrissat B."/>
            <person name="Morin E."/>
            <person name="Kohler A."/>
            <person name="Barry K."/>
            <person name="LaButti K."/>
            <person name="Morin E."/>
            <person name="Salamov A."/>
            <person name="Lipzen A."/>
            <person name="Mereny Z."/>
            <person name="Hegedus B."/>
            <person name="Baldrian P."/>
            <person name="Stursova M."/>
            <person name="Weitz H."/>
            <person name="Taylor A."/>
            <person name="Grigoriev I.V."/>
            <person name="Nagy L.G."/>
            <person name="Martin F."/>
            <person name="Kauserud H."/>
        </authorList>
    </citation>
    <scope>NUCLEOTIDE SEQUENCE</scope>
    <source>
        <strain evidence="2">CBHHK067</strain>
    </source>
</reference>
<proteinExistence type="predicted"/>
<feature type="non-terminal residue" evidence="2">
    <location>
        <position position="1"/>
    </location>
</feature>
<dbReference type="Pfam" id="PF20231">
    <property type="entry name" value="DUF6589"/>
    <property type="match status" value="1"/>
</dbReference>
<dbReference type="EMBL" id="JARKIE010000379">
    <property type="protein sequence ID" value="KAJ7648483.1"/>
    <property type="molecule type" value="Genomic_DNA"/>
</dbReference>
<evidence type="ECO:0000259" key="1">
    <source>
        <dbReference type="Pfam" id="PF20231"/>
    </source>
</evidence>
<keyword evidence="3" id="KW-1185">Reference proteome</keyword>
<dbReference type="AlphaFoldDB" id="A0AAD7CGZ8"/>
<accession>A0AAD7CGZ8</accession>
<protein>
    <recommendedName>
        <fullName evidence="1">DUF6589 domain-containing protein</fullName>
    </recommendedName>
</protein>
<gene>
    <name evidence="2" type="ORF">B0H17DRAFT_841966</name>
</gene>
<sequence>VKPRAVDVVCDSMAEEMTVLTRALGTAPSVKALTPAYLRGWSLEKCVAGPAKSIAPTVVRALHTCLNTKEGLAKNKKKKNDTALYTIIAQLASRRSQASSDFSGPMSLFWWQSGCTREAMEALQSIGLSKCFDTTQDLIESLANYCIADACVLARAPEGSMVNWDNINMSTSIFVEQRNSAPAKVQSGTYTILYRLHNPNPSAMRLAPLLARAESATDLDFNFDVCPTLEQSLAAHSQFRAYAVRVLHRYHTDFESLESDPLLQNHPRRPLPAVAWLAASSLVSTQALNRGAMSIRAFDLNPFLRAQIWQLGIGLFNLCLNIIWGILHVHRGHASIDGSLSHLFVILEKTRLGSPHPDYHSLLAALMQILDGLLLDAWRLECGFPTLAAFAASKPSPQKLLELADTILFNHATPTRVTSVSHPTPSDDIRENTRRLIHDLMYVAEVTRATSAGDFGRVEDLLGNLAMMFRGAG</sequence>